<proteinExistence type="predicted"/>
<gene>
    <name evidence="1" type="ORF">GCM10022410_12990</name>
</gene>
<evidence type="ECO:0000313" key="1">
    <source>
        <dbReference type="EMBL" id="GAA4068390.1"/>
    </source>
</evidence>
<dbReference type="EMBL" id="BAABDL010000069">
    <property type="protein sequence ID" value="GAA4068390.1"/>
    <property type="molecule type" value="Genomic_DNA"/>
</dbReference>
<name>A0ABP7VLF1_9BACI</name>
<reference evidence="2" key="1">
    <citation type="journal article" date="2019" name="Int. J. Syst. Evol. Microbiol.">
        <title>The Global Catalogue of Microorganisms (GCM) 10K type strain sequencing project: providing services to taxonomists for standard genome sequencing and annotation.</title>
        <authorList>
            <consortium name="The Broad Institute Genomics Platform"/>
            <consortium name="The Broad Institute Genome Sequencing Center for Infectious Disease"/>
            <person name="Wu L."/>
            <person name="Ma J."/>
        </authorList>
    </citation>
    <scope>NUCLEOTIDE SEQUENCE [LARGE SCALE GENOMIC DNA]</scope>
    <source>
        <strain evidence="2">JCM 17250</strain>
    </source>
</reference>
<dbReference type="Proteomes" id="UP001501734">
    <property type="component" value="Unassembled WGS sequence"/>
</dbReference>
<sequence length="41" mass="4718">MTNLRPSHTTVHTVPYTAVPNYVERKISYLADMLFNPKLAQ</sequence>
<organism evidence="1 2">
    <name type="scientific">Amphibacillus indicireducens</name>
    <dbReference type="NCBI Taxonomy" id="1076330"/>
    <lineage>
        <taxon>Bacteria</taxon>
        <taxon>Bacillati</taxon>
        <taxon>Bacillota</taxon>
        <taxon>Bacilli</taxon>
        <taxon>Bacillales</taxon>
        <taxon>Bacillaceae</taxon>
        <taxon>Amphibacillus</taxon>
    </lineage>
</organism>
<protein>
    <submittedName>
        <fullName evidence="1">Uncharacterized protein</fullName>
    </submittedName>
</protein>
<keyword evidence="2" id="KW-1185">Reference proteome</keyword>
<comment type="caution">
    <text evidence="1">The sequence shown here is derived from an EMBL/GenBank/DDBJ whole genome shotgun (WGS) entry which is preliminary data.</text>
</comment>
<evidence type="ECO:0000313" key="2">
    <source>
        <dbReference type="Proteomes" id="UP001501734"/>
    </source>
</evidence>
<accession>A0ABP7VLF1</accession>